<evidence type="ECO:0000256" key="4">
    <source>
        <dbReference type="ARBA" id="ARBA00022989"/>
    </source>
</evidence>
<accession>A0ABR7HHM9</accession>
<evidence type="ECO:0000256" key="5">
    <source>
        <dbReference type="ARBA" id="ARBA00023136"/>
    </source>
</evidence>
<evidence type="ECO:0000256" key="1">
    <source>
        <dbReference type="ARBA" id="ARBA00004651"/>
    </source>
</evidence>
<evidence type="ECO:0000256" key="3">
    <source>
        <dbReference type="ARBA" id="ARBA00022692"/>
    </source>
</evidence>
<dbReference type="Proteomes" id="UP000636755">
    <property type="component" value="Unassembled WGS sequence"/>
</dbReference>
<keyword evidence="9" id="KW-1185">Reference proteome</keyword>
<dbReference type="RefSeq" id="WP_186934457.1">
    <property type="nucleotide sequence ID" value="NZ_JACOPS010000001.1"/>
</dbReference>
<keyword evidence="4 6" id="KW-1133">Transmembrane helix</keyword>
<comment type="subcellular location">
    <subcellularLocation>
        <location evidence="1">Cell membrane</location>
        <topology evidence="1">Multi-pass membrane protein</topology>
    </subcellularLocation>
</comment>
<evidence type="ECO:0000256" key="2">
    <source>
        <dbReference type="ARBA" id="ARBA00022475"/>
    </source>
</evidence>
<evidence type="ECO:0000259" key="7">
    <source>
        <dbReference type="Pfam" id="PF02687"/>
    </source>
</evidence>
<feature type="transmembrane region" description="Helical" evidence="6">
    <location>
        <begin position="318"/>
        <end position="338"/>
    </location>
</feature>
<evidence type="ECO:0000313" key="9">
    <source>
        <dbReference type="Proteomes" id="UP000636755"/>
    </source>
</evidence>
<feature type="transmembrane region" description="Helical" evidence="6">
    <location>
        <begin position="226"/>
        <end position="247"/>
    </location>
</feature>
<keyword evidence="2" id="KW-1003">Cell membrane</keyword>
<feature type="domain" description="ABC3 transporter permease C-terminal" evidence="7">
    <location>
        <begin position="226"/>
        <end position="339"/>
    </location>
</feature>
<proteinExistence type="predicted"/>
<organism evidence="8 9">
    <name type="scientific">Ruminococcus intestinalis</name>
    <dbReference type="NCBI Taxonomy" id="2763066"/>
    <lineage>
        <taxon>Bacteria</taxon>
        <taxon>Bacillati</taxon>
        <taxon>Bacillota</taxon>
        <taxon>Clostridia</taxon>
        <taxon>Eubacteriales</taxon>
        <taxon>Oscillospiraceae</taxon>
        <taxon>Ruminococcus</taxon>
    </lineage>
</organism>
<feature type="transmembrane region" description="Helical" evidence="6">
    <location>
        <begin position="268"/>
        <end position="298"/>
    </location>
</feature>
<protein>
    <recommendedName>
        <fullName evidence="7">ABC3 transporter permease C-terminal domain-containing protein</fullName>
    </recommendedName>
</protein>
<dbReference type="Pfam" id="PF02687">
    <property type="entry name" value="FtsX"/>
    <property type="match status" value="1"/>
</dbReference>
<evidence type="ECO:0000313" key="8">
    <source>
        <dbReference type="EMBL" id="MBC5727030.1"/>
    </source>
</evidence>
<reference evidence="8 9" key="1">
    <citation type="submission" date="2020-08" db="EMBL/GenBank/DDBJ databases">
        <title>Genome public.</title>
        <authorList>
            <person name="Liu C."/>
            <person name="Sun Q."/>
        </authorList>
    </citation>
    <scope>NUCLEOTIDE SEQUENCE [LARGE SCALE GENOMIC DNA]</scope>
    <source>
        <strain evidence="8 9">NSJ-71</strain>
    </source>
</reference>
<evidence type="ECO:0000256" key="6">
    <source>
        <dbReference type="SAM" id="Phobius"/>
    </source>
</evidence>
<sequence>MLNLSIKIFWHFLKNNKLLVGFLCLIQIISIFASLFVFSYFASYTNANKKYDNSKTYTVSFNGAFIDDNMMLKEIEHFNNKCDLELNAVSIKANIDDTRIMFDYLYYPNHIKHGRYFNQDEFVTNKHVIISGDEGVIEEDKISICNDKYTVIGTYSVGGYNILPISSINDVKHNNESVSIVLDKYPDDDENNKIISQLTECFENAEIIYPERIKNIDSLWNDSTTIIYIGIFLLSMINVAFVYLYILEKNNKIIYIYRLNGATKTTCIFLLANVIFIIALISFVCGCIFSRCVLPSIIEYVQYEDFTYSLGIYDYISMIIVYFIVIIITSAPVISKYVKNISISEKRLG</sequence>
<keyword evidence="3 6" id="KW-0812">Transmembrane</keyword>
<dbReference type="InterPro" id="IPR003838">
    <property type="entry name" value="ABC3_permease_C"/>
</dbReference>
<comment type="caution">
    <text evidence="8">The sequence shown here is derived from an EMBL/GenBank/DDBJ whole genome shotgun (WGS) entry which is preliminary data.</text>
</comment>
<gene>
    <name evidence="8" type="ORF">H8R91_00530</name>
</gene>
<feature type="transmembrane region" description="Helical" evidence="6">
    <location>
        <begin position="20"/>
        <end position="42"/>
    </location>
</feature>
<name>A0ABR7HHM9_9FIRM</name>
<keyword evidence="5 6" id="KW-0472">Membrane</keyword>
<dbReference type="EMBL" id="JACOPS010000001">
    <property type="protein sequence ID" value="MBC5727030.1"/>
    <property type="molecule type" value="Genomic_DNA"/>
</dbReference>